<evidence type="ECO:0000259" key="7">
    <source>
        <dbReference type="Pfam" id="PF02852"/>
    </source>
</evidence>
<evidence type="ECO:0000259" key="8">
    <source>
        <dbReference type="Pfam" id="PF07992"/>
    </source>
</evidence>
<dbReference type="InterPro" id="IPR023753">
    <property type="entry name" value="FAD/NAD-binding_dom"/>
</dbReference>
<dbReference type="PRINTS" id="PR00411">
    <property type="entry name" value="PNDRDTASEI"/>
</dbReference>
<keyword evidence="3" id="KW-0285">Flavoprotein</keyword>
<reference evidence="10" key="1">
    <citation type="submission" date="2023-12" db="EMBL/GenBank/DDBJ databases">
        <title>Novel isolates from deep terrestrial aquifers shed light on the physiology and ecology of the class Limnochordia.</title>
        <authorList>
            <person name="Karnachuk O.V."/>
            <person name="Lukina A.P."/>
            <person name="Avakyan M.R."/>
            <person name="Kadnikov V."/>
            <person name="Begmatov S."/>
            <person name="Beletsky A.V."/>
            <person name="Mardanov A.V."/>
            <person name="Ravin N.V."/>
        </authorList>
    </citation>
    <scope>NUCLEOTIDE SEQUENCE [LARGE SCALE GENOMIC DNA]</scope>
    <source>
        <strain evidence="10">LN</strain>
    </source>
</reference>
<dbReference type="Proteomes" id="UP001333102">
    <property type="component" value="Chromosome"/>
</dbReference>
<evidence type="ECO:0000256" key="6">
    <source>
        <dbReference type="ARBA" id="ARBA00023284"/>
    </source>
</evidence>
<comment type="similarity">
    <text evidence="2">Belongs to the class-III pyridine nucleotide-disulfide oxidoreductase family.</text>
</comment>
<dbReference type="Gene3D" id="3.50.50.60">
    <property type="entry name" value="FAD/NAD(P)-binding domain"/>
    <property type="match status" value="2"/>
</dbReference>
<keyword evidence="4" id="KW-0274">FAD</keyword>
<sequence>MPARRRLIVVGGVAAGMSAASRARRMDPSLEILVFERTGFVSYGSCGLPYYLAGLVGRSEDLVVYSPAFFKERRDIDVFVGHEVTALDPSSRRVQVRGLADGEVREVAYDVLVLATGASAVRPPVPGVGRPGVFVLRTLEDGIAMRRHVDVLTGPDRTDGGRPRAVLVGAGPIGLEVAEALTARGLSVSLVEMAGQVLPGYHPDLAAHVEAELRRHGVDVHVNEALAAVEGAGDGGAATAVRTASGRTLPADLVLLATGIRPNVELARQAGLRLGSTGAVAVDHRLLTSDPHIYAAGDGVETWHRVLRRPAWIPLGTTSNKMGRIAGENAAGGDATFRGVVGTAALRIFDVEVGRTGLTEAEAAAEGWEPVTAYVRHGSRAHYYPGPGPVHLWLVGDRRSGRLLGAQAVGPAGAVAKRVDVLAVAVTAGMDVDEVAELDLSYAPPLAPVWDPILMAARAWGKAAGREQEPGSARAAGETARGA</sequence>
<evidence type="ECO:0000256" key="3">
    <source>
        <dbReference type="ARBA" id="ARBA00022630"/>
    </source>
</evidence>
<dbReference type="Pfam" id="PF07992">
    <property type="entry name" value="Pyr_redox_2"/>
    <property type="match status" value="1"/>
</dbReference>
<evidence type="ECO:0000256" key="5">
    <source>
        <dbReference type="ARBA" id="ARBA00023002"/>
    </source>
</evidence>
<dbReference type="InterPro" id="IPR036188">
    <property type="entry name" value="FAD/NAD-bd_sf"/>
</dbReference>
<name>A0ABZ1BM74_9FIRM</name>
<dbReference type="InterPro" id="IPR004099">
    <property type="entry name" value="Pyr_nucl-diS_OxRdtase_dimer"/>
</dbReference>
<dbReference type="PANTHER" id="PTHR43429:SF1">
    <property type="entry name" value="NAD(P)H SULFUR OXIDOREDUCTASE (COA-DEPENDENT)"/>
    <property type="match status" value="1"/>
</dbReference>
<keyword evidence="5" id="KW-0560">Oxidoreductase</keyword>
<keyword evidence="10" id="KW-1185">Reference proteome</keyword>
<keyword evidence="6" id="KW-0676">Redox-active center</keyword>
<evidence type="ECO:0000256" key="1">
    <source>
        <dbReference type="ARBA" id="ARBA00001974"/>
    </source>
</evidence>
<dbReference type="SUPFAM" id="SSF51905">
    <property type="entry name" value="FAD/NAD(P)-binding domain"/>
    <property type="match status" value="2"/>
</dbReference>
<dbReference type="PANTHER" id="PTHR43429">
    <property type="entry name" value="PYRIDINE NUCLEOTIDE-DISULFIDE OXIDOREDUCTASE DOMAIN-CONTAINING"/>
    <property type="match status" value="1"/>
</dbReference>
<comment type="cofactor">
    <cofactor evidence="1">
        <name>FAD</name>
        <dbReference type="ChEBI" id="CHEBI:57692"/>
    </cofactor>
</comment>
<accession>A0ABZ1BM74</accession>
<organism evidence="9 10">
    <name type="scientific">Geochorda subterranea</name>
    <dbReference type="NCBI Taxonomy" id="3109564"/>
    <lineage>
        <taxon>Bacteria</taxon>
        <taxon>Bacillati</taxon>
        <taxon>Bacillota</taxon>
        <taxon>Limnochordia</taxon>
        <taxon>Limnochordales</taxon>
        <taxon>Geochordaceae</taxon>
        <taxon>Geochorda</taxon>
    </lineage>
</organism>
<dbReference type="SUPFAM" id="SSF55424">
    <property type="entry name" value="FAD/NAD-linked reductases, dimerisation (C-terminal) domain"/>
    <property type="match status" value="1"/>
</dbReference>
<feature type="domain" description="Pyridine nucleotide-disulphide oxidoreductase dimerisation" evidence="7">
    <location>
        <begin position="348"/>
        <end position="448"/>
    </location>
</feature>
<gene>
    <name evidence="9" type="ORF">VLY81_09215</name>
</gene>
<feature type="domain" description="FAD/NAD(P)-binding" evidence="8">
    <location>
        <begin position="6"/>
        <end position="300"/>
    </location>
</feature>
<dbReference type="EMBL" id="CP141614">
    <property type="protein sequence ID" value="WRP13628.1"/>
    <property type="molecule type" value="Genomic_DNA"/>
</dbReference>
<dbReference type="InterPro" id="IPR016156">
    <property type="entry name" value="FAD/NAD-linked_Rdtase_dimer_sf"/>
</dbReference>
<proteinExistence type="inferred from homology"/>
<protein>
    <submittedName>
        <fullName evidence="9">FAD-dependent oxidoreductase</fullName>
    </submittedName>
</protein>
<evidence type="ECO:0000256" key="2">
    <source>
        <dbReference type="ARBA" id="ARBA00009130"/>
    </source>
</evidence>
<evidence type="ECO:0000313" key="9">
    <source>
        <dbReference type="EMBL" id="WRP13628.1"/>
    </source>
</evidence>
<dbReference type="PRINTS" id="PR00368">
    <property type="entry name" value="FADPNR"/>
</dbReference>
<dbReference type="Pfam" id="PF02852">
    <property type="entry name" value="Pyr_redox_dim"/>
    <property type="match status" value="1"/>
</dbReference>
<dbReference type="InterPro" id="IPR050260">
    <property type="entry name" value="FAD-bd_OxRdtase"/>
</dbReference>
<evidence type="ECO:0000256" key="4">
    <source>
        <dbReference type="ARBA" id="ARBA00022827"/>
    </source>
</evidence>
<dbReference type="RefSeq" id="WP_324667873.1">
    <property type="nucleotide sequence ID" value="NZ_CP141614.1"/>
</dbReference>
<evidence type="ECO:0000313" key="10">
    <source>
        <dbReference type="Proteomes" id="UP001333102"/>
    </source>
</evidence>